<dbReference type="Proteomes" id="UP001500582">
    <property type="component" value="Unassembled WGS sequence"/>
</dbReference>
<accession>A0ABP8GI98</accession>
<keyword evidence="2" id="KW-0732">Signal</keyword>
<gene>
    <name evidence="4" type="ORF">GCM10023149_26620</name>
</gene>
<reference evidence="5" key="1">
    <citation type="journal article" date="2019" name="Int. J. Syst. Evol. Microbiol.">
        <title>The Global Catalogue of Microorganisms (GCM) 10K type strain sequencing project: providing services to taxonomists for standard genome sequencing and annotation.</title>
        <authorList>
            <consortium name="The Broad Institute Genomics Platform"/>
            <consortium name="The Broad Institute Genome Sequencing Center for Infectious Disease"/>
            <person name="Wu L."/>
            <person name="Ma J."/>
        </authorList>
    </citation>
    <scope>NUCLEOTIDE SEQUENCE [LARGE SCALE GENOMIC DNA]</scope>
    <source>
        <strain evidence="5">JCM 17705</strain>
    </source>
</reference>
<keyword evidence="1" id="KW-0472">Membrane</keyword>
<dbReference type="EMBL" id="BAABFT010000006">
    <property type="protein sequence ID" value="GAA4324774.1"/>
    <property type="molecule type" value="Genomic_DNA"/>
</dbReference>
<organism evidence="4 5">
    <name type="scientific">Mucilaginibacter gynuensis</name>
    <dbReference type="NCBI Taxonomy" id="1302236"/>
    <lineage>
        <taxon>Bacteria</taxon>
        <taxon>Pseudomonadati</taxon>
        <taxon>Bacteroidota</taxon>
        <taxon>Sphingobacteriia</taxon>
        <taxon>Sphingobacteriales</taxon>
        <taxon>Sphingobacteriaceae</taxon>
        <taxon>Mucilaginibacter</taxon>
    </lineage>
</organism>
<dbReference type="Pfam" id="PF14257">
    <property type="entry name" value="DUF4349"/>
    <property type="match status" value="1"/>
</dbReference>
<keyword evidence="1" id="KW-0812">Transmembrane</keyword>
<evidence type="ECO:0000256" key="1">
    <source>
        <dbReference type="SAM" id="Phobius"/>
    </source>
</evidence>
<keyword evidence="5" id="KW-1185">Reference proteome</keyword>
<keyword evidence="1" id="KW-1133">Transmembrane helix</keyword>
<dbReference type="InterPro" id="IPR025645">
    <property type="entry name" value="DUF4349"/>
</dbReference>
<evidence type="ECO:0000313" key="4">
    <source>
        <dbReference type="EMBL" id="GAA4324774.1"/>
    </source>
</evidence>
<feature type="domain" description="DUF4349" evidence="3">
    <location>
        <begin position="49"/>
        <end position="275"/>
    </location>
</feature>
<comment type="caution">
    <text evidence="4">The sequence shown here is derived from an EMBL/GenBank/DDBJ whole genome shotgun (WGS) entry which is preliminary data.</text>
</comment>
<feature type="transmembrane region" description="Helical" evidence="1">
    <location>
        <begin position="249"/>
        <end position="274"/>
    </location>
</feature>
<proteinExistence type="predicted"/>
<protein>
    <submittedName>
        <fullName evidence="4">DUF4349 domain-containing protein</fullName>
    </submittedName>
</protein>
<sequence>MKTSILFILLSGAVLLFSCKNSAEYKALNSNSSDTALVAADSATSTQNKLIKTADISFKVKDVTQTGERISALAAHYNGMVTHHQMQSEVIRNRDIELGNDSMRHVSAFNTTADMTVRIPSPKLEEFMNTVSHMGIYVNFRKMDIEDKTLDYLSSQMKLDSRAELVKQQKNGKLVVKHPEDIPYFKDELVDEQINNRRIDDAVKYSVVTIGFYQSNTIVQEVVANDDVDSYHIPFLSQMKLSLLNGLDIFITIVVALTNLWVFILLGVAVWLAIRAYRKKNPLLLPNKTLTDV</sequence>
<name>A0ABP8GI98_9SPHI</name>
<evidence type="ECO:0000313" key="5">
    <source>
        <dbReference type="Proteomes" id="UP001500582"/>
    </source>
</evidence>
<feature type="signal peptide" evidence="2">
    <location>
        <begin position="1"/>
        <end position="23"/>
    </location>
</feature>
<evidence type="ECO:0000259" key="3">
    <source>
        <dbReference type="Pfam" id="PF14257"/>
    </source>
</evidence>
<evidence type="ECO:0000256" key="2">
    <source>
        <dbReference type="SAM" id="SignalP"/>
    </source>
</evidence>
<dbReference type="RefSeq" id="WP_345211586.1">
    <property type="nucleotide sequence ID" value="NZ_BAABFT010000006.1"/>
</dbReference>
<dbReference type="PROSITE" id="PS51257">
    <property type="entry name" value="PROKAR_LIPOPROTEIN"/>
    <property type="match status" value="1"/>
</dbReference>
<feature type="chain" id="PRO_5046100415" evidence="2">
    <location>
        <begin position="24"/>
        <end position="293"/>
    </location>
</feature>